<keyword evidence="2" id="KW-1185">Reference proteome</keyword>
<dbReference type="Proteomes" id="UP000295783">
    <property type="component" value="Unassembled WGS sequence"/>
</dbReference>
<dbReference type="EMBL" id="SNYW01000007">
    <property type="protein sequence ID" value="TDQ83026.1"/>
    <property type="molecule type" value="Genomic_DNA"/>
</dbReference>
<sequence>MPDCQHQVPTAGCRPTYGSARPAFWAVLPAVVLGLGATIVAPRDQALAEEAGRLTLIEENDSVIFPTDRYYTQGFALIHLSGEVKDDSPWAAPFAGLSDWGLFGGGSQVSRRYEISFGQSIFTPEDTDLTNPDPDDRPYAGWLYGGIGLIQDTDRRQLDHLQLLLGVVGPHSLARKAQNDWHQFIGVADAEGWDHQLHNEPGIMLSYERKWRLMQPLGGGFAIDAIPELGASAGNVMTYAQAGTMLRFGRNLEADYGPARIRPALSGTSYFNGDYMEDPFGFYFYVGAQGRAVARNIFLDGNTFRDSREVEKEVLVGDISGGIALFWSNDVKLDAGFTYRTKEFEGQDENAKFANINLTIGF</sequence>
<reference evidence="1 2" key="1">
    <citation type="submission" date="2019-03" db="EMBL/GenBank/DDBJ databases">
        <title>Genomic Encyclopedia of Type Strains, Phase III (KMG-III): the genomes of soil and plant-associated and newly described type strains.</title>
        <authorList>
            <person name="Whitman W."/>
        </authorList>
    </citation>
    <scope>NUCLEOTIDE SEQUENCE [LARGE SCALE GENOMIC DNA]</scope>
    <source>
        <strain evidence="1 2">CGMCC 1.7660</strain>
    </source>
</reference>
<evidence type="ECO:0000313" key="2">
    <source>
        <dbReference type="Proteomes" id="UP000295783"/>
    </source>
</evidence>
<dbReference type="InterPro" id="IPR018707">
    <property type="entry name" value="LpxR"/>
</dbReference>
<gene>
    <name evidence="1" type="ORF">A8950_1308</name>
</gene>
<comment type="caution">
    <text evidence="1">The sequence shown here is derived from an EMBL/GenBank/DDBJ whole genome shotgun (WGS) entry which is preliminary data.</text>
</comment>
<dbReference type="OrthoDB" id="9776275at2"/>
<dbReference type="AlphaFoldDB" id="A0A4R6WUR3"/>
<name>A0A4R6WUR3_9PROT</name>
<evidence type="ECO:0000313" key="1">
    <source>
        <dbReference type="EMBL" id="TDQ83026.1"/>
    </source>
</evidence>
<dbReference type="InterPro" id="IPR037107">
    <property type="entry name" value="Put_OMP_sf"/>
</dbReference>
<proteinExistence type="predicted"/>
<protein>
    <recommendedName>
        <fullName evidence="3">Lipid A deacylase LpxR family protein</fullName>
    </recommendedName>
</protein>
<organism evidence="1 2">
    <name type="scientific">Dongia mobilis</name>
    <dbReference type="NCBI Taxonomy" id="578943"/>
    <lineage>
        <taxon>Bacteria</taxon>
        <taxon>Pseudomonadati</taxon>
        <taxon>Pseudomonadota</taxon>
        <taxon>Alphaproteobacteria</taxon>
        <taxon>Rhodospirillales</taxon>
        <taxon>Dongiaceae</taxon>
        <taxon>Dongia</taxon>
    </lineage>
</organism>
<dbReference type="Gene3D" id="2.40.128.140">
    <property type="entry name" value="Outer membrane protein"/>
    <property type="match status" value="1"/>
</dbReference>
<evidence type="ECO:0008006" key="3">
    <source>
        <dbReference type="Google" id="ProtNLM"/>
    </source>
</evidence>
<accession>A0A4R6WUR3</accession>
<dbReference type="Pfam" id="PF09982">
    <property type="entry name" value="LpxR"/>
    <property type="match status" value="1"/>
</dbReference>